<comment type="similarity">
    <text evidence="1">Belongs to the thioesterase family.</text>
</comment>
<dbReference type="Pfam" id="PF00975">
    <property type="entry name" value="Thioesterase"/>
    <property type="match status" value="1"/>
</dbReference>
<dbReference type="PANTHER" id="PTHR11487">
    <property type="entry name" value="THIOESTERASE"/>
    <property type="match status" value="1"/>
</dbReference>
<reference evidence="3" key="1">
    <citation type="journal article" date="2022" name="Front. Microbiol.">
        <title>Mirubactin C rescues the lethal effect of cell wall biosynthesis mutations in Bacillus subtilis.</title>
        <authorList>
            <person name="Kepplinger B."/>
            <person name="Wen X."/>
            <person name="Tyler A.R."/>
            <person name="Kim B.Y."/>
            <person name="Brown J."/>
            <person name="Banks P."/>
            <person name="Dashti Y."/>
            <person name="Mackenzie E.S."/>
            <person name="Wills C."/>
            <person name="Kawai Y."/>
            <person name="Waldron K.J."/>
            <person name="Allenby N.E.E."/>
            <person name="Wu L.J."/>
            <person name="Hall M.J."/>
            <person name="Errington J."/>
        </authorList>
    </citation>
    <scope>NUCLEOTIDE SEQUENCE</scope>
    <source>
        <strain evidence="3">MDA8-470</strain>
    </source>
</reference>
<dbReference type="RefSeq" id="WP_265540117.1">
    <property type="nucleotide sequence ID" value="NZ_CP098740.1"/>
</dbReference>
<protein>
    <submittedName>
        <fullName evidence="3">Alpha/beta fold hydrolase</fullName>
    </submittedName>
</protein>
<dbReference type="Proteomes" id="UP001164963">
    <property type="component" value="Chromosome"/>
</dbReference>
<keyword evidence="3" id="KW-0378">Hydrolase</keyword>
<dbReference type="PANTHER" id="PTHR11487:SF0">
    <property type="entry name" value="S-ACYL FATTY ACID SYNTHASE THIOESTERASE, MEDIUM CHAIN"/>
    <property type="match status" value="1"/>
</dbReference>
<feature type="domain" description="Thioesterase" evidence="2">
    <location>
        <begin position="17"/>
        <end position="238"/>
    </location>
</feature>
<dbReference type="Gene3D" id="3.40.50.1820">
    <property type="entry name" value="alpha/beta hydrolase"/>
    <property type="match status" value="1"/>
</dbReference>
<keyword evidence="4" id="KW-1185">Reference proteome</keyword>
<dbReference type="InterPro" id="IPR029058">
    <property type="entry name" value="AB_hydrolase_fold"/>
</dbReference>
<gene>
    <name evidence="3" type="ORF">NEH16_06830</name>
</gene>
<dbReference type="SUPFAM" id="SSF53474">
    <property type="entry name" value="alpha/beta-Hydrolases"/>
    <property type="match status" value="1"/>
</dbReference>
<dbReference type="InterPro" id="IPR001031">
    <property type="entry name" value="Thioesterase"/>
</dbReference>
<dbReference type="GO" id="GO:0016787">
    <property type="term" value="F:hydrolase activity"/>
    <property type="evidence" value="ECO:0007669"/>
    <property type="project" value="UniProtKB-KW"/>
</dbReference>
<evidence type="ECO:0000256" key="1">
    <source>
        <dbReference type="ARBA" id="ARBA00007169"/>
    </source>
</evidence>
<evidence type="ECO:0000313" key="4">
    <source>
        <dbReference type="Proteomes" id="UP001164963"/>
    </source>
</evidence>
<evidence type="ECO:0000259" key="2">
    <source>
        <dbReference type="Pfam" id="PF00975"/>
    </source>
</evidence>
<dbReference type="EMBL" id="CP098740">
    <property type="protein sequence ID" value="UZK53904.1"/>
    <property type="molecule type" value="Genomic_DNA"/>
</dbReference>
<name>A0ABY6PNZ6_9ACTN</name>
<proteinExistence type="inferred from homology"/>
<accession>A0ABY6PNZ6</accession>
<dbReference type="InterPro" id="IPR012223">
    <property type="entry name" value="TEII"/>
</dbReference>
<sequence length="245" mass="26103">MAHWIRRFHPAPHAPVRLLCFPHAGGTASAQHALSAAVSGALDPLVVQYPGRHDRFGEPPVERAEEIVEAVLRELPPDPADRPLALFGHSMGALMAFESARVLQGLGRPPAVLFVSGRGGPSLPLPARWSQELSDDELLAEIRLLAGTDEELLADPMLMELALPPLRADYRLLGRYAYAPGPPLSCPVVALGGDADPRVPVAELAAWERETAAGLTTHVLPGGHFYLDAGLPEVVRVVTGAFVAS</sequence>
<evidence type="ECO:0000313" key="3">
    <source>
        <dbReference type="EMBL" id="UZK53904.1"/>
    </source>
</evidence>
<organism evidence="3 4">
    <name type="scientific">Streptomyces drozdowiczii</name>
    <dbReference type="NCBI Taxonomy" id="202862"/>
    <lineage>
        <taxon>Bacteria</taxon>
        <taxon>Bacillati</taxon>
        <taxon>Actinomycetota</taxon>
        <taxon>Actinomycetes</taxon>
        <taxon>Kitasatosporales</taxon>
        <taxon>Streptomycetaceae</taxon>
        <taxon>Streptomyces</taxon>
    </lineage>
</organism>